<gene>
    <name evidence="3" type="ORF">ACFQZJ_05365</name>
</gene>
<dbReference type="Proteomes" id="UP001597012">
    <property type="component" value="Unassembled WGS sequence"/>
</dbReference>
<dbReference type="Pfam" id="PF03572">
    <property type="entry name" value="Peptidase_S41"/>
    <property type="match status" value="1"/>
</dbReference>
<dbReference type="EMBL" id="JBHTHY010000003">
    <property type="protein sequence ID" value="MFD0796878.1"/>
    <property type="molecule type" value="Genomic_DNA"/>
</dbReference>
<reference evidence="4" key="1">
    <citation type="journal article" date="2019" name="Int. J. Syst. Evol. Microbiol.">
        <title>The Global Catalogue of Microorganisms (GCM) 10K type strain sequencing project: providing services to taxonomists for standard genome sequencing and annotation.</title>
        <authorList>
            <consortium name="The Broad Institute Genomics Platform"/>
            <consortium name="The Broad Institute Genome Sequencing Center for Infectious Disease"/>
            <person name="Wu L."/>
            <person name="Ma J."/>
        </authorList>
    </citation>
    <scope>NUCLEOTIDE SEQUENCE [LARGE SCALE GENOMIC DNA]</scope>
    <source>
        <strain evidence="4">CCUG 61948</strain>
    </source>
</reference>
<dbReference type="GO" id="GO:0016787">
    <property type="term" value="F:hydrolase activity"/>
    <property type="evidence" value="ECO:0007669"/>
    <property type="project" value="UniProtKB-KW"/>
</dbReference>
<dbReference type="InterPro" id="IPR005151">
    <property type="entry name" value="Tail-specific_protease"/>
</dbReference>
<dbReference type="Gene3D" id="3.90.226.10">
    <property type="entry name" value="2-enoyl-CoA Hydratase, Chain A, domain 1"/>
    <property type="match status" value="1"/>
</dbReference>
<feature type="chain" id="PRO_5046125587" evidence="1">
    <location>
        <begin position="20"/>
        <end position="334"/>
    </location>
</feature>
<evidence type="ECO:0000313" key="3">
    <source>
        <dbReference type="EMBL" id="MFD0796878.1"/>
    </source>
</evidence>
<protein>
    <submittedName>
        <fullName evidence="3">S41 family peptidase</fullName>
        <ecNumber evidence="3">3.4.-.-</ecNumber>
    </submittedName>
</protein>
<keyword evidence="4" id="KW-1185">Reference proteome</keyword>
<dbReference type="SMART" id="SM00245">
    <property type="entry name" value="TSPc"/>
    <property type="match status" value="1"/>
</dbReference>
<feature type="signal peptide" evidence="1">
    <location>
        <begin position="1"/>
        <end position="19"/>
    </location>
</feature>
<keyword evidence="3" id="KW-0378">Hydrolase</keyword>
<name>A0ABW3B0S0_9FLAO</name>
<accession>A0ABW3B0S0</accession>
<evidence type="ECO:0000313" key="4">
    <source>
        <dbReference type="Proteomes" id="UP001597012"/>
    </source>
</evidence>
<dbReference type="SUPFAM" id="SSF52096">
    <property type="entry name" value="ClpP/crotonase"/>
    <property type="match status" value="1"/>
</dbReference>
<sequence length="334" mass="37747">MKILIKFIVLLLISSCANSQKKEIEWHPIVQKAKETSLYTKQVEWKKVNQEFIALTKDKTNIESLKEGLQFLINSIGDKHGQFRSIKNHALVVRYTGSVENEHRERDAEFINTVINDVYAEFSYQLLENKVGCLRIVGIGPGDVKEQANFIRNGLRTLKDKGVNKWIVDLRFNGGGNIEPMVSGIAPLIGEGFVGGAINAHNVIRDYTIKQGQFYNYERLACEMDTEPNILPSEKVAVLLSRYTISSGEMLAITLKGRPNTKFIGEETAGYTTGNGYDIVSDELALVISQDIFIDRNKNRYDKNVGVDVAIEFQHDIPTENDNQIKYAITWLNQ</sequence>
<dbReference type="EC" id="3.4.-.-" evidence="3"/>
<dbReference type="RefSeq" id="WP_379932834.1">
    <property type="nucleotide sequence ID" value="NZ_JBHTHY010000003.1"/>
</dbReference>
<organism evidence="3 4">
    <name type="scientific">Maribacter chungangensis</name>
    <dbReference type="NCBI Taxonomy" id="1069117"/>
    <lineage>
        <taxon>Bacteria</taxon>
        <taxon>Pseudomonadati</taxon>
        <taxon>Bacteroidota</taxon>
        <taxon>Flavobacteriia</taxon>
        <taxon>Flavobacteriales</taxon>
        <taxon>Flavobacteriaceae</taxon>
        <taxon>Maribacter</taxon>
    </lineage>
</organism>
<dbReference type="InterPro" id="IPR029045">
    <property type="entry name" value="ClpP/crotonase-like_dom_sf"/>
</dbReference>
<keyword evidence="1" id="KW-0732">Signal</keyword>
<feature type="domain" description="Tail specific protease" evidence="2">
    <location>
        <begin position="103"/>
        <end position="312"/>
    </location>
</feature>
<proteinExistence type="predicted"/>
<evidence type="ECO:0000259" key="2">
    <source>
        <dbReference type="SMART" id="SM00245"/>
    </source>
</evidence>
<evidence type="ECO:0000256" key="1">
    <source>
        <dbReference type="SAM" id="SignalP"/>
    </source>
</evidence>
<comment type="caution">
    <text evidence="3">The sequence shown here is derived from an EMBL/GenBank/DDBJ whole genome shotgun (WGS) entry which is preliminary data.</text>
</comment>